<evidence type="ECO:0000259" key="3">
    <source>
        <dbReference type="SMART" id="SM00858"/>
    </source>
</evidence>
<dbReference type="OrthoDB" id="9788329at2"/>
<dbReference type="Pfam" id="PF16976">
    <property type="entry name" value="RcpC"/>
    <property type="match status" value="1"/>
</dbReference>
<feature type="domain" description="SAF" evidence="3">
    <location>
        <begin position="45"/>
        <end position="107"/>
    </location>
</feature>
<dbReference type="EMBL" id="CP026538">
    <property type="protein sequence ID" value="QAZ66628.1"/>
    <property type="molecule type" value="Genomic_DNA"/>
</dbReference>
<dbReference type="InterPro" id="IPR017592">
    <property type="entry name" value="Pilus_assmbl_Flp-typ_CpaB"/>
</dbReference>
<sequence>MKTKAVPHIILAVILALTAGVLTIRWLGSVRAPTVEQAKPAAPKVEVVVAARAIPKGGRLDASMVKSKGFEAEAAPQGALRDVQEAYGRISARDISPDDPITPDKLMPKGATSGGLDASVAPGKRAFTIKGSKIMGSGGLVTPGCRVDVLVTYPVPNGKNDEKINKIILENVPILTTGTERETKIGKDGREELANTDFYTLMVAPEEAERLALASDTGSLHLALRTPGDADIVTTSGADVAKSLEAFAAAPAGPPLADAGALPEEDAGYSVETIRGTERERVRLDPLTGIQTEDKGHAKP</sequence>
<feature type="compositionally biased region" description="Basic and acidic residues" evidence="1">
    <location>
        <begin position="275"/>
        <end position="284"/>
    </location>
</feature>
<feature type="region of interest" description="Disordered" evidence="1">
    <location>
        <begin position="254"/>
        <end position="300"/>
    </location>
</feature>
<dbReference type="Proteomes" id="UP000293296">
    <property type="component" value="Chromosome"/>
</dbReference>
<evidence type="ECO:0000313" key="5">
    <source>
        <dbReference type="Proteomes" id="UP000293296"/>
    </source>
</evidence>
<protein>
    <submittedName>
        <fullName evidence="4">Flp pilus assembly protein CpaB</fullName>
    </submittedName>
</protein>
<evidence type="ECO:0000313" key="4">
    <source>
        <dbReference type="EMBL" id="QAZ66628.1"/>
    </source>
</evidence>
<dbReference type="CDD" id="cd11614">
    <property type="entry name" value="SAF_CpaB_FlgA_like"/>
    <property type="match status" value="1"/>
</dbReference>
<keyword evidence="2" id="KW-0812">Transmembrane</keyword>
<organism evidence="4 5">
    <name type="scientific">Solidesulfovibrio carbinolicus</name>
    <dbReference type="NCBI Taxonomy" id="296842"/>
    <lineage>
        <taxon>Bacteria</taxon>
        <taxon>Pseudomonadati</taxon>
        <taxon>Thermodesulfobacteriota</taxon>
        <taxon>Desulfovibrionia</taxon>
        <taxon>Desulfovibrionales</taxon>
        <taxon>Desulfovibrionaceae</taxon>
        <taxon>Solidesulfovibrio</taxon>
    </lineage>
</organism>
<dbReference type="NCBIfam" id="TIGR03177">
    <property type="entry name" value="pilus_cpaB"/>
    <property type="match status" value="1"/>
</dbReference>
<keyword evidence="2" id="KW-0472">Membrane</keyword>
<keyword evidence="2" id="KW-1133">Transmembrane helix</keyword>
<evidence type="ECO:0000256" key="2">
    <source>
        <dbReference type="SAM" id="Phobius"/>
    </source>
</evidence>
<feature type="transmembrane region" description="Helical" evidence="2">
    <location>
        <begin position="6"/>
        <end position="27"/>
    </location>
</feature>
<reference evidence="4 5" key="1">
    <citation type="submission" date="2018-02" db="EMBL/GenBank/DDBJ databases">
        <title>Genome sequence of Desulfovibrio carbinolicus DSM 3852.</title>
        <authorList>
            <person name="Wilbanks E."/>
            <person name="Skennerton C.T."/>
            <person name="Orphan V.J."/>
        </authorList>
    </citation>
    <scope>NUCLEOTIDE SEQUENCE [LARGE SCALE GENOMIC DNA]</scope>
    <source>
        <strain evidence="4 5">DSM 3852</strain>
    </source>
</reference>
<evidence type="ECO:0000256" key="1">
    <source>
        <dbReference type="SAM" id="MobiDB-lite"/>
    </source>
</evidence>
<gene>
    <name evidence="4" type="primary">cpaB</name>
    <name evidence="4" type="ORF">C3Y92_04975</name>
</gene>
<dbReference type="AlphaFoldDB" id="A0A4P6HNB0"/>
<proteinExistence type="predicted"/>
<dbReference type="RefSeq" id="WP_129350105.1">
    <property type="nucleotide sequence ID" value="NZ_CP026538.1"/>
</dbReference>
<name>A0A4P6HNB0_9BACT</name>
<dbReference type="SMART" id="SM00858">
    <property type="entry name" value="SAF"/>
    <property type="match status" value="1"/>
</dbReference>
<dbReference type="KEGG" id="dcb:C3Y92_04975"/>
<dbReference type="InterPro" id="IPR031571">
    <property type="entry name" value="RcpC_dom"/>
</dbReference>
<dbReference type="InterPro" id="IPR013974">
    <property type="entry name" value="SAF"/>
</dbReference>
<dbReference type="Gene3D" id="3.90.1210.10">
    <property type="entry name" value="Antifreeze-like/N-acetylneuraminic acid synthase C-terminal domain"/>
    <property type="match status" value="1"/>
</dbReference>
<dbReference type="Pfam" id="PF08666">
    <property type="entry name" value="SAF"/>
    <property type="match status" value="1"/>
</dbReference>
<keyword evidence="5" id="KW-1185">Reference proteome</keyword>
<accession>A0A4P6HNB0</accession>